<gene>
    <name evidence="1" type="ORF">AU467_25935</name>
</gene>
<evidence type="ECO:0008006" key="3">
    <source>
        <dbReference type="Google" id="ProtNLM"/>
    </source>
</evidence>
<evidence type="ECO:0000313" key="2">
    <source>
        <dbReference type="Proteomes" id="UP000053176"/>
    </source>
</evidence>
<dbReference type="SUPFAM" id="SSF52833">
    <property type="entry name" value="Thioredoxin-like"/>
    <property type="match status" value="1"/>
</dbReference>
<dbReference type="EMBL" id="LPWA01000116">
    <property type="protein sequence ID" value="KUM25610.1"/>
    <property type="molecule type" value="Genomic_DNA"/>
</dbReference>
<sequence>MPGIDVLILTQDNCGFCDDAKNLFNQLAREFPMSVTMMDINSPEGQERAIAGGVLFPPGIFIGGEPFSYGRPSERKVRKEIEKRISSFHTAKA</sequence>
<dbReference type="InterPro" id="IPR036249">
    <property type="entry name" value="Thioredoxin-like_sf"/>
</dbReference>
<protein>
    <recommendedName>
        <fullName evidence="3">Glutaredoxin</fullName>
    </recommendedName>
</protein>
<evidence type="ECO:0000313" key="1">
    <source>
        <dbReference type="EMBL" id="KUM25610.1"/>
    </source>
</evidence>
<comment type="caution">
    <text evidence="1">The sequence shown here is derived from an EMBL/GenBank/DDBJ whole genome shotgun (WGS) entry which is preliminary data.</text>
</comment>
<reference evidence="1 2" key="1">
    <citation type="submission" date="2015-12" db="EMBL/GenBank/DDBJ databases">
        <title>Draft genome sequence of Mesorhizobium sp. UFLA 01-765, a multitolerant efficient symbiont and plant-growth promoting strain isolated from Zn-mining soil using Leucaena leucocephala as a trap plant.</title>
        <authorList>
            <person name="Rangel W.M."/>
            <person name="Thijs S."/>
            <person name="Longatti S.M."/>
            <person name="Moreira F.M."/>
            <person name="Weyens N."/>
            <person name="Vangronsveld J."/>
            <person name="Van Hamme J.D."/>
            <person name="Bottos E.M."/>
            <person name="Rineau F."/>
        </authorList>
    </citation>
    <scope>NUCLEOTIDE SEQUENCE [LARGE SCALE GENOMIC DNA]</scope>
    <source>
        <strain evidence="1 2">UFLA 01-765</strain>
    </source>
</reference>
<dbReference type="Gene3D" id="3.40.30.10">
    <property type="entry name" value="Glutaredoxin"/>
    <property type="match status" value="1"/>
</dbReference>
<organism evidence="1 2">
    <name type="scientific">Rhizobium loti</name>
    <name type="common">Mesorhizobium loti</name>
    <dbReference type="NCBI Taxonomy" id="381"/>
    <lineage>
        <taxon>Bacteria</taxon>
        <taxon>Pseudomonadati</taxon>
        <taxon>Pseudomonadota</taxon>
        <taxon>Alphaproteobacteria</taxon>
        <taxon>Hyphomicrobiales</taxon>
        <taxon>Phyllobacteriaceae</taxon>
        <taxon>Mesorhizobium</taxon>
    </lineage>
</organism>
<accession>A0A117N3B2</accession>
<name>A0A117N3B2_RHILI</name>
<dbReference type="OrthoDB" id="5119771at2"/>
<proteinExistence type="predicted"/>
<dbReference type="Proteomes" id="UP000053176">
    <property type="component" value="Unassembled WGS sequence"/>
</dbReference>
<dbReference type="AlphaFoldDB" id="A0A117N3B2"/>